<dbReference type="GO" id="GO:0004741">
    <property type="term" value="F:[pyruvate dehydrogenase (acetyl-transferring)]-phosphatase activity"/>
    <property type="evidence" value="ECO:0007669"/>
    <property type="project" value="TreeGrafter"/>
</dbReference>
<dbReference type="STRING" id="8153.ENSHBUP00000007457"/>
<reference evidence="2" key="1">
    <citation type="submission" date="2025-05" db="UniProtKB">
        <authorList>
            <consortium name="Ensembl"/>
        </authorList>
    </citation>
    <scope>IDENTIFICATION</scope>
</reference>
<protein>
    <submittedName>
        <fullName evidence="2">Si:ch211-15p9.2</fullName>
    </submittedName>
</protein>
<dbReference type="OrthoDB" id="420076at2759"/>
<accession>A0A3Q2V8D6</accession>
<evidence type="ECO:0000313" key="3">
    <source>
        <dbReference type="Proteomes" id="UP000264840"/>
    </source>
</evidence>
<dbReference type="GO" id="GO:0005739">
    <property type="term" value="C:mitochondrion"/>
    <property type="evidence" value="ECO:0007669"/>
    <property type="project" value="TreeGrafter"/>
</dbReference>
<dbReference type="Ensembl" id="ENSHBUT00000003624.1">
    <property type="protein sequence ID" value="ENSHBUP00000026334.1"/>
    <property type="gene ID" value="ENSHBUG00000008942.1"/>
</dbReference>
<dbReference type="Pfam" id="PF00481">
    <property type="entry name" value="PP2C"/>
    <property type="match status" value="1"/>
</dbReference>
<dbReference type="PROSITE" id="PS51746">
    <property type="entry name" value="PPM_2"/>
    <property type="match status" value="1"/>
</dbReference>
<dbReference type="PANTHER" id="PTHR13832:SF779">
    <property type="entry name" value="SI:CH211-15P9.2 PROTEIN"/>
    <property type="match status" value="1"/>
</dbReference>
<dbReference type="InterPro" id="IPR015655">
    <property type="entry name" value="PP2C"/>
</dbReference>
<dbReference type="RefSeq" id="XP_014185000.1">
    <property type="nucleotide sequence ID" value="XM_014329514.2"/>
</dbReference>
<feature type="domain" description="PPM-type phosphatase" evidence="1">
    <location>
        <begin position="80"/>
        <end position="509"/>
    </location>
</feature>
<dbReference type="GeneTree" id="ENSGT00940000156368"/>
<dbReference type="CDD" id="cd00143">
    <property type="entry name" value="PP2Cc"/>
    <property type="match status" value="1"/>
</dbReference>
<dbReference type="Proteomes" id="UP000264840">
    <property type="component" value="Unplaced"/>
</dbReference>
<dbReference type="AlphaFoldDB" id="A0A3Q2V8D6"/>
<proteinExistence type="predicted"/>
<dbReference type="OMA" id="DSLRTYW"/>
<dbReference type="Ensembl" id="ENSHBUT00000003610.1">
    <property type="protein sequence ID" value="ENSHBUP00000007457.1"/>
    <property type="gene ID" value="ENSHBUG00000008942.1"/>
</dbReference>
<organism evidence="2 3">
    <name type="scientific">Haplochromis burtoni</name>
    <name type="common">Burton's mouthbrooder</name>
    <name type="synonym">Chromis burtoni</name>
    <dbReference type="NCBI Taxonomy" id="8153"/>
    <lineage>
        <taxon>Eukaryota</taxon>
        <taxon>Metazoa</taxon>
        <taxon>Chordata</taxon>
        <taxon>Craniata</taxon>
        <taxon>Vertebrata</taxon>
        <taxon>Euteleostomi</taxon>
        <taxon>Actinopterygii</taxon>
        <taxon>Neopterygii</taxon>
        <taxon>Teleostei</taxon>
        <taxon>Neoteleostei</taxon>
        <taxon>Acanthomorphata</taxon>
        <taxon>Ovalentaria</taxon>
        <taxon>Cichlomorphae</taxon>
        <taxon>Cichliformes</taxon>
        <taxon>Cichlidae</taxon>
        <taxon>African cichlids</taxon>
        <taxon>Pseudocrenilabrinae</taxon>
        <taxon>Haplochromini</taxon>
        <taxon>Haplochromis</taxon>
    </lineage>
</organism>
<dbReference type="SMART" id="SM00332">
    <property type="entry name" value="PP2Cc"/>
    <property type="match status" value="1"/>
</dbReference>
<keyword evidence="3" id="KW-1185">Reference proteome</keyword>
<dbReference type="Gene3D" id="3.60.40.10">
    <property type="entry name" value="PPM-type phosphatase domain"/>
    <property type="match status" value="1"/>
</dbReference>
<dbReference type="PANTHER" id="PTHR13832">
    <property type="entry name" value="PROTEIN PHOSPHATASE 2C"/>
    <property type="match status" value="1"/>
</dbReference>
<sequence length="512" mass="56904">MLGRTAFHTGCCRFQQCCFLSLPPPHPPELHRLHYSASSGSRKLRAGQEAGQINSAQVDRILKANEYSLTLPRGPASHGVLGFHSNMLPSNLPCEDRQSSATCLAGRGGVLFGVFDGHTGPACAHAVSQRLFYYIAVAALPLRTLAELERAVEEERAVTPLLEWHKYPQDLSYPNGGVTSFHSLRNYWQERLETEEEDEEEDDNRTTSALVNAFHRLDYDLSVEAQVHLSLTSPRQVSFPGEGLFLTSPLRVALSGCTACVVHISNGVLHVANLGDSRAVLGVQEADGSWSAINLTNDHNAQNPEELQRILGEHPAEQRTVIRHDRLLGLLLPFRAFGDVRFKWSADMLSRVYETRPDVLSAVSEAVRTMPPHYLTPPYLSTEPEITRHCVGPADKFLVLATDGLWELMHRQTVIQLVGDHLTALQQQRPIIPCEGTTLGDLQRLLLERRGRVLSALEDQNIATHLIRHALGDDGYGAVAPNRLAKMLNLPVDLARRYRDDITITIIHLNEI</sequence>
<evidence type="ECO:0000259" key="1">
    <source>
        <dbReference type="PROSITE" id="PS51746"/>
    </source>
</evidence>
<dbReference type="InterPro" id="IPR001932">
    <property type="entry name" value="PPM-type_phosphatase-like_dom"/>
</dbReference>
<evidence type="ECO:0000313" key="2">
    <source>
        <dbReference type="Ensembl" id="ENSHBUP00000007457.1"/>
    </source>
</evidence>
<dbReference type="InterPro" id="IPR036457">
    <property type="entry name" value="PPM-type-like_dom_sf"/>
</dbReference>
<name>A0A3Q2V8D6_HAPBU</name>
<dbReference type="GeneID" id="102295250"/>
<dbReference type="SUPFAM" id="SSF81606">
    <property type="entry name" value="PP2C-like"/>
    <property type="match status" value="1"/>
</dbReference>